<dbReference type="Proteomes" id="UP000316270">
    <property type="component" value="Chromosome 15"/>
</dbReference>
<name>A0A517LL27_9PEZI</name>
<dbReference type="STRING" id="50376.A0A517LL27"/>
<dbReference type="PANTHER" id="PTHR38048">
    <property type="entry name" value="EXPRESSED PROTEIN"/>
    <property type="match status" value="1"/>
</dbReference>
<protein>
    <recommendedName>
        <fullName evidence="1">Hemerythrin-like domain-containing protein</fullName>
    </recommendedName>
</protein>
<dbReference type="OrthoDB" id="58416at2759"/>
<evidence type="ECO:0000313" key="2">
    <source>
        <dbReference type="EMBL" id="QDS76348.1"/>
    </source>
</evidence>
<dbReference type="Gene3D" id="1.20.120.520">
    <property type="entry name" value="nmb1532 protein domain like"/>
    <property type="match status" value="1"/>
</dbReference>
<dbReference type="Pfam" id="PF01814">
    <property type="entry name" value="Hemerythrin"/>
    <property type="match status" value="1"/>
</dbReference>
<feature type="domain" description="Hemerythrin-like" evidence="1">
    <location>
        <begin position="87"/>
        <end position="206"/>
    </location>
</feature>
<dbReference type="InterPro" id="IPR012312">
    <property type="entry name" value="Hemerythrin-like"/>
</dbReference>
<dbReference type="AlphaFoldDB" id="A0A517LL27"/>
<sequence>MFLSDSPIINCFKFLQNCHIRYPDIKHIADTLTGPAISKFTLTTMASFTPTSWADGPFPLIPTPFGGRDVSNEHGSHLLAQQMSLLHNCILRVLNAIYNQAPHVKSKKDVKAFLQLAKLWHDELVQHHQVEEQFFFPKIEEITGVMNFMAQSVDQHQSFATGVAALFNYSIMTSINDYRATDLQNIIHSFGENLQTHLHDEIHALLSLEKYNSTALCKAWEDTHQYVLKTCDNKVQLPMLLGSMDRTYGLTPSSNGVAPTLEISWYMYYLVEYWFSRKYKASWKFLPCNTWGMPRDLPAMAMKEEEKEGSEKGSLRRFMVVRKKDSLVSEV</sequence>
<gene>
    <name evidence="2" type="ORF">FKW77_002958</name>
</gene>
<dbReference type="InterPro" id="IPR053206">
    <property type="entry name" value="Dimeric_xanthone_biosynth"/>
</dbReference>
<dbReference type="EMBL" id="CP042199">
    <property type="protein sequence ID" value="QDS76348.1"/>
    <property type="molecule type" value="Genomic_DNA"/>
</dbReference>
<accession>A0A517LL27</accession>
<reference evidence="2 3" key="1">
    <citation type="submission" date="2019-07" db="EMBL/GenBank/DDBJ databases">
        <title>Finished genome of Venturia effusa.</title>
        <authorList>
            <person name="Young C.A."/>
            <person name="Cox M.P."/>
            <person name="Ganley A.R.D."/>
            <person name="David W.J."/>
        </authorList>
    </citation>
    <scope>NUCLEOTIDE SEQUENCE [LARGE SCALE GENOMIC DNA]</scope>
    <source>
        <strain evidence="3">albino</strain>
    </source>
</reference>
<evidence type="ECO:0000313" key="3">
    <source>
        <dbReference type="Proteomes" id="UP000316270"/>
    </source>
</evidence>
<dbReference type="PANTHER" id="PTHR38048:SF2">
    <property type="entry name" value="HEMERYTHRIN-LIKE DOMAIN-CONTAINING PROTEIN"/>
    <property type="match status" value="1"/>
</dbReference>
<evidence type="ECO:0000259" key="1">
    <source>
        <dbReference type="Pfam" id="PF01814"/>
    </source>
</evidence>
<keyword evidence="3" id="KW-1185">Reference proteome</keyword>
<proteinExistence type="predicted"/>
<organism evidence="2 3">
    <name type="scientific">Venturia effusa</name>
    <dbReference type="NCBI Taxonomy" id="50376"/>
    <lineage>
        <taxon>Eukaryota</taxon>
        <taxon>Fungi</taxon>
        <taxon>Dikarya</taxon>
        <taxon>Ascomycota</taxon>
        <taxon>Pezizomycotina</taxon>
        <taxon>Dothideomycetes</taxon>
        <taxon>Pleosporomycetidae</taxon>
        <taxon>Venturiales</taxon>
        <taxon>Venturiaceae</taxon>
        <taxon>Venturia</taxon>
    </lineage>
</organism>